<protein>
    <recommendedName>
        <fullName evidence="5">RING-type domain-containing protein</fullName>
    </recommendedName>
</protein>
<name>A0A8J5I248_ZINOF</name>
<dbReference type="InterPro" id="IPR013083">
    <property type="entry name" value="Znf_RING/FYVE/PHD"/>
</dbReference>
<evidence type="ECO:0000313" key="6">
    <source>
        <dbReference type="EMBL" id="KAG6533814.1"/>
    </source>
</evidence>
<comment type="caution">
    <text evidence="6">The sequence shown here is derived from an EMBL/GenBank/DDBJ whole genome shotgun (WGS) entry which is preliminary data.</text>
</comment>
<accession>A0A8J5I248</accession>
<dbReference type="AlphaFoldDB" id="A0A8J5I248"/>
<dbReference type="GO" id="GO:0008270">
    <property type="term" value="F:zinc ion binding"/>
    <property type="evidence" value="ECO:0007669"/>
    <property type="project" value="UniProtKB-KW"/>
</dbReference>
<sequence length="378" mass="42529">MVQTIVEDQLGEVVEEERSFKLDSVYVGGFKLCSNSKRIAWNKEQQRLMTMQWLVKNAAATLIILNLLSNHIKQFIGCHLRKDLEDKTEEISKSVYNYDKVDKTPLSLIRYSTLPPPLVNQPLSMRPSPLTAASPVEGVVPVDLAPWIAVSGGVELRVMARAHVRLDRLVPEPIAPAPRLIVRFCRRTFPSPEHPGELVGLVIHQPFHLLMQQQAWERETQVMLVRVAANYVQRADLDLLAEAFRDYTSSAVRRLPMMNVVLMEIYSIIFVPFASSGVSRLQIWLPPEEFALFSQSEGHNNAHFDRGSRPASAATVEGLKTVAVEEPDSCSICLEDFGMATPVLAMPCSHLFHAVCLKKWLEQSCSCPLCRFSLPQEE</sequence>
<evidence type="ECO:0000256" key="1">
    <source>
        <dbReference type="ARBA" id="ARBA00022723"/>
    </source>
</evidence>
<evidence type="ECO:0000313" key="7">
    <source>
        <dbReference type="Proteomes" id="UP000734854"/>
    </source>
</evidence>
<dbReference type="SMART" id="SM00184">
    <property type="entry name" value="RING"/>
    <property type="match status" value="1"/>
</dbReference>
<reference evidence="6 7" key="1">
    <citation type="submission" date="2020-08" db="EMBL/GenBank/DDBJ databases">
        <title>Plant Genome Project.</title>
        <authorList>
            <person name="Zhang R.-G."/>
        </authorList>
    </citation>
    <scope>NUCLEOTIDE SEQUENCE [LARGE SCALE GENOMIC DNA]</scope>
    <source>
        <tissue evidence="6">Rhizome</tissue>
    </source>
</reference>
<proteinExistence type="predicted"/>
<keyword evidence="2 4" id="KW-0863">Zinc-finger</keyword>
<keyword evidence="3" id="KW-0862">Zinc</keyword>
<dbReference type="Pfam" id="PF13639">
    <property type="entry name" value="zf-RING_2"/>
    <property type="match status" value="1"/>
</dbReference>
<dbReference type="InterPro" id="IPR001841">
    <property type="entry name" value="Znf_RING"/>
</dbReference>
<dbReference type="SUPFAM" id="SSF57850">
    <property type="entry name" value="RING/U-box"/>
    <property type="match status" value="1"/>
</dbReference>
<keyword evidence="7" id="KW-1185">Reference proteome</keyword>
<gene>
    <name evidence="6" type="ORF">ZIOFF_007692</name>
</gene>
<evidence type="ECO:0000256" key="2">
    <source>
        <dbReference type="ARBA" id="ARBA00022771"/>
    </source>
</evidence>
<keyword evidence="1" id="KW-0479">Metal-binding</keyword>
<evidence type="ECO:0000256" key="4">
    <source>
        <dbReference type="PROSITE-ProRule" id="PRU00175"/>
    </source>
</evidence>
<dbReference type="PROSITE" id="PS50089">
    <property type="entry name" value="ZF_RING_2"/>
    <property type="match status" value="1"/>
</dbReference>
<feature type="domain" description="RING-type" evidence="5">
    <location>
        <begin position="330"/>
        <end position="371"/>
    </location>
</feature>
<dbReference type="Proteomes" id="UP000734854">
    <property type="component" value="Unassembled WGS sequence"/>
</dbReference>
<dbReference type="PANTHER" id="PTHR15710">
    <property type="entry name" value="E3 UBIQUITIN-PROTEIN LIGASE PRAJA"/>
    <property type="match status" value="1"/>
</dbReference>
<evidence type="ECO:0000256" key="3">
    <source>
        <dbReference type="ARBA" id="ARBA00022833"/>
    </source>
</evidence>
<dbReference type="Gene3D" id="3.30.40.10">
    <property type="entry name" value="Zinc/RING finger domain, C3HC4 (zinc finger)"/>
    <property type="match status" value="1"/>
</dbReference>
<dbReference type="EMBL" id="JACMSC010000002">
    <property type="protein sequence ID" value="KAG6533814.1"/>
    <property type="molecule type" value="Genomic_DNA"/>
</dbReference>
<evidence type="ECO:0000259" key="5">
    <source>
        <dbReference type="PROSITE" id="PS50089"/>
    </source>
</evidence>
<organism evidence="6 7">
    <name type="scientific">Zingiber officinale</name>
    <name type="common">Ginger</name>
    <name type="synonym">Amomum zingiber</name>
    <dbReference type="NCBI Taxonomy" id="94328"/>
    <lineage>
        <taxon>Eukaryota</taxon>
        <taxon>Viridiplantae</taxon>
        <taxon>Streptophyta</taxon>
        <taxon>Embryophyta</taxon>
        <taxon>Tracheophyta</taxon>
        <taxon>Spermatophyta</taxon>
        <taxon>Magnoliopsida</taxon>
        <taxon>Liliopsida</taxon>
        <taxon>Zingiberales</taxon>
        <taxon>Zingiberaceae</taxon>
        <taxon>Zingiber</taxon>
    </lineage>
</organism>